<organism evidence="3 4">
    <name type="scientific">Coccomyxa viridis</name>
    <dbReference type="NCBI Taxonomy" id="1274662"/>
    <lineage>
        <taxon>Eukaryota</taxon>
        <taxon>Viridiplantae</taxon>
        <taxon>Chlorophyta</taxon>
        <taxon>core chlorophytes</taxon>
        <taxon>Trebouxiophyceae</taxon>
        <taxon>Trebouxiophyceae incertae sedis</taxon>
        <taxon>Coccomyxaceae</taxon>
        <taxon>Coccomyxa</taxon>
    </lineage>
</organism>
<keyword evidence="4" id="KW-1185">Reference proteome</keyword>
<dbReference type="InterPro" id="IPR036339">
    <property type="entry name" value="PUB-like_dom_sf"/>
</dbReference>
<sequence length="452" mass="48759">MDDIGAKLKRLWKPKPKNFKGKGNVLGRGEPVPERSARAPPRSSPYDQQRQPSYAGGSLAAIDQHIDHPTATSRPSDLKKPASSPPAQQHQAATTGLHEGAASHHRDMQPSLDAEQLEQIEEAAATFLSSTKAAPSSVGTIAKVLSNIVGQPADPKYRKLRLANKRIQETVVDVDGGVELLQACGFELVFQEAEADAESSSGQAVLEGFAVLPTHADPAPLEAALRLLGHPMPPPTAKQTLHAAPPAQASPSGQAPSPAGPRGQAESMQSDSASCALPRQPELRHASQAAEHPRNTQVFFPAETSEQPMPRWFFDRSPSEVKAAFLTRRKKTELDETLMTRAYRDKLSSSKPDINSYASATIRIRLPEGLLLQGEFSAGEPTAAIIEWLTQCLKDPGCMYELIGPDRKPLRAAATSLRAAQLVPSVLFAFRRLGATPQQEPTLRADILRLAQ</sequence>
<evidence type="ECO:0000259" key="2">
    <source>
        <dbReference type="SMART" id="SM00166"/>
    </source>
</evidence>
<reference evidence="3 4" key="1">
    <citation type="submission" date="2023-10" db="EMBL/GenBank/DDBJ databases">
        <authorList>
            <person name="Maclean D."/>
            <person name="Macfadyen A."/>
        </authorList>
    </citation>
    <scope>NUCLEOTIDE SEQUENCE [LARGE SCALE GENOMIC DNA]</scope>
</reference>
<dbReference type="Gene3D" id="3.10.20.90">
    <property type="entry name" value="Phosphatidylinositol 3-kinase Catalytic Subunit, Chain A, domain 1"/>
    <property type="match status" value="1"/>
</dbReference>
<comment type="caution">
    <text evidence="3">The sequence shown here is derived from an EMBL/GenBank/DDBJ whole genome shotgun (WGS) entry which is preliminary data.</text>
</comment>
<dbReference type="SMART" id="SM00166">
    <property type="entry name" value="UBX"/>
    <property type="match status" value="1"/>
</dbReference>
<dbReference type="GO" id="GO:0005737">
    <property type="term" value="C:cytoplasm"/>
    <property type="evidence" value="ECO:0007669"/>
    <property type="project" value="TreeGrafter"/>
</dbReference>
<feature type="region of interest" description="Disordered" evidence="1">
    <location>
        <begin position="1"/>
        <end position="109"/>
    </location>
</feature>
<feature type="compositionally biased region" description="Low complexity" evidence="1">
    <location>
        <begin position="81"/>
        <end position="93"/>
    </location>
</feature>
<dbReference type="InterPro" id="IPR001012">
    <property type="entry name" value="UBX_dom"/>
</dbReference>
<accession>A0AAV1HW49</accession>
<proteinExistence type="predicted"/>
<evidence type="ECO:0000256" key="1">
    <source>
        <dbReference type="SAM" id="MobiDB-lite"/>
    </source>
</evidence>
<feature type="compositionally biased region" description="Low complexity" evidence="1">
    <location>
        <begin position="243"/>
        <end position="265"/>
    </location>
</feature>
<dbReference type="EMBL" id="CAUYUE010000003">
    <property type="protein sequence ID" value="CAK0752440.1"/>
    <property type="molecule type" value="Genomic_DNA"/>
</dbReference>
<dbReference type="PANTHER" id="PTHR23153">
    <property type="entry name" value="UBX-RELATED"/>
    <property type="match status" value="1"/>
</dbReference>
<gene>
    <name evidence="3" type="ORF">CVIRNUC_002146</name>
</gene>
<name>A0AAV1HW49_9CHLO</name>
<dbReference type="InterPro" id="IPR018997">
    <property type="entry name" value="PUB_domain"/>
</dbReference>
<dbReference type="Pfam" id="PF09409">
    <property type="entry name" value="PUB"/>
    <property type="match status" value="1"/>
</dbReference>
<feature type="region of interest" description="Disordered" evidence="1">
    <location>
        <begin position="227"/>
        <end position="296"/>
    </location>
</feature>
<dbReference type="SUPFAM" id="SSF143503">
    <property type="entry name" value="PUG domain-like"/>
    <property type="match status" value="1"/>
</dbReference>
<dbReference type="SUPFAM" id="SSF54236">
    <property type="entry name" value="Ubiquitin-like"/>
    <property type="match status" value="1"/>
</dbReference>
<dbReference type="Gene3D" id="1.20.58.2190">
    <property type="match status" value="1"/>
</dbReference>
<evidence type="ECO:0000313" key="3">
    <source>
        <dbReference type="EMBL" id="CAK0752440.1"/>
    </source>
</evidence>
<dbReference type="InterPro" id="IPR029071">
    <property type="entry name" value="Ubiquitin-like_domsf"/>
</dbReference>
<dbReference type="CDD" id="cd09212">
    <property type="entry name" value="PUB"/>
    <property type="match status" value="1"/>
</dbReference>
<feature type="compositionally biased region" description="Basic residues" evidence="1">
    <location>
        <begin position="7"/>
        <end position="20"/>
    </location>
</feature>
<dbReference type="AlphaFoldDB" id="A0AAV1HW49"/>
<dbReference type="PANTHER" id="PTHR23153:SF38">
    <property type="entry name" value="UBX DOMAIN-CONTAINING PROTEIN 6"/>
    <property type="match status" value="1"/>
</dbReference>
<protein>
    <recommendedName>
        <fullName evidence="2">UBX domain-containing protein</fullName>
    </recommendedName>
</protein>
<evidence type="ECO:0000313" key="4">
    <source>
        <dbReference type="Proteomes" id="UP001314263"/>
    </source>
</evidence>
<feature type="domain" description="UBX" evidence="2">
    <location>
        <begin position="352"/>
        <end position="429"/>
    </location>
</feature>
<dbReference type="Proteomes" id="UP001314263">
    <property type="component" value="Unassembled WGS sequence"/>
</dbReference>
<dbReference type="Pfam" id="PF00789">
    <property type="entry name" value="UBX"/>
    <property type="match status" value="1"/>
</dbReference>
<dbReference type="SMART" id="SM00580">
    <property type="entry name" value="PUG"/>
    <property type="match status" value="1"/>
</dbReference>